<dbReference type="Proteomes" id="UP001316087">
    <property type="component" value="Unassembled WGS sequence"/>
</dbReference>
<dbReference type="SUPFAM" id="SSF55136">
    <property type="entry name" value="Probable bacterial effector-binding domain"/>
    <property type="match status" value="1"/>
</dbReference>
<protein>
    <submittedName>
        <fullName evidence="5">AraC family transcriptional regulator</fullName>
    </submittedName>
</protein>
<dbReference type="PROSITE" id="PS00041">
    <property type="entry name" value="HTH_ARAC_FAMILY_1"/>
    <property type="match status" value="1"/>
</dbReference>
<dbReference type="InterPro" id="IPR029441">
    <property type="entry name" value="Cass2"/>
</dbReference>
<dbReference type="InterPro" id="IPR050959">
    <property type="entry name" value="MarA-like"/>
</dbReference>
<keyword evidence="3" id="KW-0804">Transcription</keyword>
<evidence type="ECO:0000313" key="6">
    <source>
        <dbReference type="Proteomes" id="UP001316087"/>
    </source>
</evidence>
<dbReference type="Gene3D" id="3.20.80.10">
    <property type="entry name" value="Regulatory factor, effector binding domain"/>
    <property type="match status" value="1"/>
</dbReference>
<dbReference type="SMART" id="SM00871">
    <property type="entry name" value="AraC_E_bind"/>
    <property type="match status" value="1"/>
</dbReference>
<dbReference type="EMBL" id="JAKZFC010000007">
    <property type="protein sequence ID" value="MCH7323338.1"/>
    <property type="molecule type" value="Genomic_DNA"/>
</dbReference>
<evidence type="ECO:0000256" key="2">
    <source>
        <dbReference type="ARBA" id="ARBA00023125"/>
    </source>
</evidence>
<keyword evidence="2" id="KW-0238">DNA-binding</keyword>
<gene>
    <name evidence="5" type="ORF">LZ480_15795</name>
</gene>
<evidence type="ECO:0000256" key="3">
    <source>
        <dbReference type="ARBA" id="ARBA00023163"/>
    </source>
</evidence>
<dbReference type="InterPro" id="IPR010499">
    <property type="entry name" value="AraC_E-bd"/>
</dbReference>
<dbReference type="InterPro" id="IPR020449">
    <property type="entry name" value="Tscrpt_reg_AraC-type_HTH"/>
</dbReference>
<reference evidence="5 6" key="1">
    <citation type="submission" date="2022-03" db="EMBL/GenBank/DDBJ databases">
        <authorList>
            <person name="Jo J.-H."/>
            <person name="Im W.-T."/>
        </authorList>
    </citation>
    <scope>NUCLEOTIDE SEQUENCE [LARGE SCALE GENOMIC DNA]</scope>
    <source>
        <strain evidence="5 6">MA9</strain>
    </source>
</reference>
<sequence>MTWIQSIQQAITYIEKNLLEEIAIEDIAREAHCSAFHFQRVFSILTNMTVADYIRKRRMTLAAQELISTDEKIITIALKYGYDSPESFTKAFRKQHQLSPSEVRKQEGTITSYLPLTIHVSLKGAEPMNYQIIDKDSFQILGSKRTYNCKTGENTKNIPLFWDEANANGISELLFQQNDGVIDGILGVCVAHADYAHTDMIDYWIATSSTAHSDSFETLTIPASKWVKFEVHGAMPDAMQNTWKQIYSEWFPAHPYTPAGTPELEVYTEDDPSSPDCYSEIWIPIK</sequence>
<keyword evidence="6" id="KW-1185">Reference proteome</keyword>
<dbReference type="InterPro" id="IPR018062">
    <property type="entry name" value="HTH_AraC-typ_CS"/>
</dbReference>
<organism evidence="5 6">
    <name type="scientific">Solibacillus palustris</name>
    <dbReference type="NCBI Taxonomy" id="2908203"/>
    <lineage>
        <taxon>Bacteria</taxon>
        <taxon>Bacillati</taxon>
        <taxon>Bacillota</taxon>
        <taxon>Bacilli</taxon>
        <taxon>Bacillales</taxon>
        <taxon>Caryophanaceae</taxon>
        <taxon>Solibacillus</taxon>
    </lineage>
</organism>
<dbReference type="Pfam" id="PF12833">
    <property type="entry name" value="HTH_18"/>
    <property type="match status" value="1"/>
</dbReference>
<dbReference type="SMART" id="SM00342">
    <property type="entry name" value="HTH_ARAC"/>
    <property type="match status" value="1"/>
</dbReference>
<dbReference type="InterPro" id="IPR011256">
    <property type="entry name" value="Reg_factor_effector_dom_sf"/>
</dbReference>
<evidence type="ECO:0000256" key="1">
    <source>
        <dbReference type="ARBA" id="ARBA00023015"/>
    </source>
</evidence>
<proteinExistence type="predicted"/>
<evidence type="ECO:0000259" key="4">
    <source>
        <dbReference type="PROSITE" id="PS01124"/>
    </source>
</evidence>
<dbReference type="InterPro" id="IPR018060">
    <property type="entry name" value="HTH_AraC"/>
</dbReference>
<dbReference type="PROSITE" id="PS01124">
    <property type="entry name" value="HTH_ARAC_FAMILY_2"/>
    <property type="match status" value="1"/>
</dbReference>
<dbReference type="PANTHER" id="PTHR47504">
    <property type="entry name" value="RIGHT ORIGIN-BINDING PROTEIN"/>
    <property type="match status" value="1"/>
</dbReference>
<dbReference type="Pfam" id="PF14526">
    <property type="entry name" value="Cass2"/>
    <property type="match status" value="1"/>
</dbReference>
<name>A0ABS9UGG4_9BACL</name>
<feature type="domain" description="HTH araC/xylS-type" evidence="4">
    <location>
        <begin position="8"/>
        <end position="106"/>
    </location>
</feature>
<dbReference type="RefSeq" id="WP_241370510.1">
    <property type="nucleotide sequence ID" value="NZ_JAKZFC010000007.1"/>
</dbReference>
<comment type="caution">
    <text evidence="5">The sequence shown here is derived from an EMBL/GenBank/DDBJ whole genome shotgun (WGS) entry which is preliminary data.</text>
</comment>
<keyword evidence="1" id="KW-0805">Transcription regulation</keyword>
<accession>A0ABS9UGG4</accession>
<dbReference type="Gene3D" id="1.10.10.60">
    <property type="entry name" value="Homeodomain-like"/>
    <property type="match status" value="2"/>
</dbReference>
<dbReference type="PANTHER" id="PTHR47504:SF5">
    <property type="entry name" value="RIGHT ORIGIN-BINDING PROTEIN"/>
    <property type="match status" value="1"/>
</dbReference>
<dbReference type="SUPFAM" id="SSF46689">
    <property type="entry name" value="Homeodomain-like"/>
    <property type="match status" value="2"/>
</dbReference>
<dbReference type="InterPro" id="IPR009057">
    <property type="entry name" value="Homeodomain-like_sf"/>
</dbReference>
<dbReference type="PRINTS" id="PR00032">
    <property type="entry name" value="HTHARAC"/>
</dbReference>
<evidence type="ECO:0000313" key="5">
    <source>
        <dbReference type="EMBL" id="MCH7323338.1"/>
    </source>
</evidence>